<comment type="caution">
    <text evidence="1">The sequence shown here is derived from an EMBL/GenBank/DDBJ whole genome shotgun (WGS) entry which is preliminary data.</text>
</comment>
<dbReference type="InterPro" id="IPR034660">
    <property type="entry name" value="DinB/YfiT-like"/>
</dbReference>
<dbReference type="EMBL" id="JACIFP010000001">
    <property type="protein sequence ID" value="MBB4137626.1"/>
    <property type="molecule type" value="Genomic_DNA"/>
</dbReference>
<gene>
    <name evidence="1" type="ORF">BKA16_004178</name>
</gene>
<dbReference type="RefSeq" id="WP_183372464.1">
    <property type="nucleotide sequence ID" value="NZ_BAABHL010000001.1"/>
</dbReference>
<evidence type="ECO:0000313" key="1">
    <source>
        <dbReference type="EMBL" id="MBB4137626.1"/>
    </source>
</evidence>
<evidence type="ECO:0008006" key="3">
    <source>
        <dbReference type="Google" id="ProtNLM"/>
    </source>
</evidence>
<proteinExistence type="predicted"/>
<dbReference type="Gene3D" id="1.20.120.450">
    <property type="entry name" value="dinb family like domain"/>
    <property type="match status" value="1"/>
</dbReference>
<dbReference type="Pfam" id="PF04978">
    <property type="entry name" value="MST"/>
    <property type="match status" value="1"/>
</dbReference>
<dbReference type="Proteomes" id="UP000551501">
    <property type="component" value="Unassembled WGS sequence"/>
</dbReference>
<organism evidence="1 2">
    <name type="scientific">Gordonia humi</name>
    <dbReference type="NCBI Taxonomy" id="686429"/>
    <lineage>
        <taxon>Bacteria</taxon>
        <taxon>Bacillati</taxon>
        <taxon>Actinomycetota</taxon>
        <taxon>Actinomycetes</taxon>
        <taxon>Mycobacteriales</taxon>
        <taxon>Gordoniaceae</taxon>
        <taxon>Gordonia</taxon>
    </lineage>
</organism>
<dbReference type="AlphaFoldDB" id="A0A840F6X5"/>
<dbReference type="InterPro" id="IPR007061">
    <property type="entry name" value="MST-like"/>
</dbReference>
<dbReference type="SUPFAM" id="SSF109854">
    <property type="entry name" value="DinB/YfiT-like putative metalloenzymes"/>
    <property type="match status" value="1"/>
</dbReference>
<sequence>MYAPARDTEIDTFAGYIDQQLDHLRAALYGLTEEQARTTPCAGALSVGGILKHVAQSLPAATARLRGEPLDRVFDEAAFAEYMSGFALTDDETAADLVVRFDADRIDYLAAVRACDPDGESTEPPAPWNGIFDPRPINNRFYLGHQIEEFARHAGHADIIREQIDGQSVPGLVLALSGAPANDFFTPFVPVPGTLLS</sequence>
<name>A0A840F6X5_9ACTN</name>
<accession>A0A840F6X5</accession>
<reference evidence="1 2" key="1">
    <citation type="submission" date="2020-08" db="EMBL/GenBank/DDBJ databases">
        <title>Sequencing the genomes of 1000 actinobacteria strains.</title>
        <authorList>
            <person name="Klenk H.-P."/>
        </authorList>
    </citation>
    <scope>NUCLEOTIDE SEQUENCE [LARGE SCALE GENOMIC DNA]</scope>
    <source>
        <strain evidence="1 2">DSM 45298</strain>
    </source>
</reference>
<evidence type="ECO:0000313" key="2">
    <source>
        <dbReference type="Proteomes" id="UP000551501"/>
    </source>
</evidence>
<protein>
    <recommendedName>
        <fullName evidence="3">DUF664 domain-containing protein</fullName>
    </recommendedName>
</protein>
<keyword evidence="2" id="KW-1185">Reference proteome</keyword>